<name>S8AZM2_PENO1</name>
<sequence>MPGIILARG</sequence>
<reference evidence="1 2" key="1">
    <citation type="journal article" date="2013" name="PLoS ONE">
        <title>Genomic and secretomic analyses reveal unique features of the lignocellulolytic enzyme system of Penicillium decumbens.</title>
        <authorList>
            <person name="Liu G."/>
            <person name="Zhang L."/>
            <person name="Wei X."/>
            <person name="Zou G."/>
            <person name="Qin Y."/>
            <person name="Ma L."/>
            <person name="Li J."/>
            <person name="Zheng H."/>
            <person name="Wang S."/>
            <person name="Wang C."/>
            <person name="Xun L."/>
            <person name="Zhao G.-P."/>
            <person name="Zhou Z."/>
            <person name="Qu Y."/>
        </authorList>
    </citation>
    <scope>NUCLEOTIDE SEQUENCE [LARGE SCALE GENOMIC DNA]</scope>
    <source>
        <strain evidence="2">114-2 / CGMCC 5302</strain>
    </source>
</reference>
<keyword evidence="2" id="KW-1185">Reference proteome</keyword>
<accession>S8AZM2</accession>
<evidence type="ECO:0000313" key="1">
    <source>
        <dbReference type="EMBL" id="EPS31893.1"/>
    </source>
</evidence>
<dbReference type="Proteomes" id="UP000019376">
    <property type="component" value="Unassembled WGS sequence"/>
</dbReference>
<protein>
    <submittedName>
        <fullName evidence="1">Uncharacterized protein</fullName>
    </submittedName>
</protein>
<proteinExistence type="predicted"/>
<gene>
    <name evidence="1" type="ORF">PDE_06851</name>
</gene>
<organism evidence="1 2">
    <name type="scientific">Penicillium oxalicum (strain 114-2 / CGMCC 5302)</name>
    <name type="common">Penicillium decumbens</name>
    <dbReference type="NCBI Taxonomy" id="933388"/>
    <lineage>
        <taxon>Eukaryota</taxon>
        <taxon>Fungi</taxon>
        <taxon>Dikarya</taxon>
        <taxon>Ascomycota</taxon>
        <taxon>Pezizomycotina</taxon>
        <taxon>Eurotiomycetes</taxon>
        <taxon>Eurotiomycetidae</taxon>
        <taxon>Eurotiales</taxon>
        <taxon>Aspergillaceae</taxon>
        <taxon>Penicillium</taxon>
    </lineage>
</organism>
<dbReference type="EMBL" id="KB644414">
    <property type="protein sequence ID" value="EPS31893.1"/>
    <property type="molecule type" value="Genomic_DNA"/>
</dbReference>
<dbReference type="HOGENOM" id="CLU_3438965_0_0_1"/>
<evidence type="ECO:0000313" key="2">
    <source>
        <dbReference type="Proteomes" id="UP000019376"/>
    </source>
</evidence>